<reference evidence="5" key="2">
    <citation type="submission" date="2022-09" db="EMBL/GenBank/DDBJ databases">
        <title>Genome-inferred correspondence between phylogeny and metabolic traits in the wild Drosophila gut microbiome.</title>
        <authorList>
            <person name="Bueno E."/>
            <person name="Blow F."/>
            <person name="Douglas A.E."/>
        </authorList>
    </citation>
    <scope>NUCLEOTIDE SEQUENCE</scope>
    <source>
        <strain evidence="5">Dm-2019-70</strain>
    </source>
</reference>
<evidence type="ECO:0000256" key="3">
    <source>
        <dbReference type="ARBA" id="ARBA00048462"/>
    </source>
</evidence>
<accession>A0A0C1PYC6</accession>
<dbReference type="InterPro" id="IPR001227">
    <property type="entry name" value="Ac_transferase_dom_sf"/>
</dbReference>
<dbReference type="PIRSF" id="PIRSF000446">
    <property type="entry name" value="Mct"/>
    <property type="match status" value="1"/>
</dbReference>
<dbReference type="Pfam" id="PF00698">
    <property type="entry name" value="Acyl_transf_1"/>
    <property type="match status" value="1"/>
</dbReference>
<proteinExistence type="inferred from homology"/>
<evidence type="ECO:0000313" key="5">
    <source>
        <dbReference type="EMBL" id="MBS1009370.1"/>
    </source>
</evidence>
<dbReference type="Gene3D" id="3.30.70.250">
    <property type="entry name" value="Malonyl-CoA ACP transacylase, ACP-binding"/>
    <property type="match status" value="1"/>
</dbReference>
<dbReference type="Gene3D" id="3.40.366.10">
    <property type="entry name" value="Malonyl-Coenzyme A Acyl Carrier Protein, domain 2"/>
    <property type="match status" value="1"/>
</dbReference>
<keyword evidence="1 4" id="KW-0808">Transferase</keyword>
<evidence type="ECO:0000256" key="2">
    <source>
        <dbReference type="ARBA" id="ARBA00023315"/>
    </source>
</evidence>
<sequence length="304" mass="32590">MQLGYLFSGQGGQFPDMGQDLYRQEPRYRQVISAASSALSVDLADPQISNDPRYLQASIVAMSTGIFNILTAELPLPLAASGLSLGEYSGLIASQMLSLEAGIRLVDDRSRYMTLAGTQQPGKLVALPKMTDMALLDQALKVGQQQGIVTVANYNTRKQVVIGGTIAGVDAASAFLKDNGTKRIIPLDVNAASHTPLMAPASELLKKRLASVVSHSAAFPVISNTTKMPFTPETLPQTLCQQLVQPTYFHDCLQRLAALGVTTTIELGPGHALTGFAKKTLPDVTAWHIDSLETLNEVRQKVGK</sequence>
<dbReference type="InterPro" id="IPR024925">
    <property type="entry name" value="Malonyl_CoA-ACP_transAc"/>
</dbReference>
<dbReference type="Proteomes" id="UP000676478">
    <property type="component" value="Unassembled WGS sequence"/>
</dbReference>
<dbReference type="SMART" id="SM00827">
    <property type="entry name" value="PKS_AT"/>
    <property type="match status" value="1"/>
</dbReference>
<name>A0A0C1PYC6_LEVBR</name>
<keyword evidence="2 4" id="KW-0012">Acyltransferase</keyword>
<organism evidence="5 6">
    <name type="scientific">Levilactobacillus brevis</name>
    <name type="common">Lactobacillus brevis</name>
    <dbReference type="NCBI Taxonomy" id="1580"/>
    <lineage>
        <taxon>Bacteria</taxon>
        <taxon>Bacillati</taxon>
        <taxon>Bacillota</taxon>
        <taxon>Bacilli</taxon>
        <taxon>Lactobacillales</taxon>
        <taxon>Lactobacillaceae</taxon>
        <taxon>Levilactobacillus</taxon>
    </lineage>
</organism>
<dbReference type="SUPFAM" id="SSF52151">
    <property type="entry name" value="FabD/lysophospholipase-like"/>
    <property type="match status" value="1"/>
</dbReference>
<dbReference type="InterPro" id="IPR050858">
    <property type="entry name" value="Mal-CoA-ACP_Trans/PKS_FabD"/>
</dbReference>
<dbReference type="GO" id="GO:0005829">
    <property type="term" value="C:cytosol"/>
    <property type="evidence" value="ECO:0007669"/>
    <property type="project" value="TreeGrafter"/>
</dbReference>
<gene>
    <name evidence="5" type="ORF">JK167_00810</name>
</gene>
<dbReference type="PANTHER" id="PTHR42681:SF1">
    <property type="entry name" value="MALONYL-COA-ACYL CARRIER PROTEIN TRANSACYLASE, MITOCHONDRIAL"/>
    <property type="match status" value="1"/>
</dbReference>
<dbReference type="EMBL" id="JAERKF010000001">
    <property type="protein sequence ID" value="MBS1009370.1"/>
    <property type="molecule type" value="Genomic_DNA"/>
</dbReference>
<dbReference type="InterPro" id="IPR014043">
    <property type="entry name" value="Acyl_transferase_dom"/>
</dbReference>
<comment type="catalytic activity">
    <reaction evidence="3 4">
        <text>holo-[ACP] + malonyl-CoA = malonyl-[ACP] + CoA</text>
        <dbReference type="Rhea" id="RHEA:41792"/>
        <dbReference type="Rhea" id="RHEA-COMP:9623"/>
        <dbReference type="Rhea" id="RHEA-COMP:9685"/>
        <dbReference type="ChEBI" id="CHEBI:57287"/>
        <dbReference type="ChEBI" id="CHEBI:57384"/>
        <dbReference type="ChEBI" id="CHEBI:64479"/>
        <dbReference type="ChEBI" id="CHEBI:78449"/>
        <dbReference type="EC" id="2.3.1.39"/>
    </reaction>
</comment>
<dbReference type="EC" id="2.3.1.39" evidence="4"/>
<dbReference type="GO" id="GO:0004314">
    <property type="term" value="F:[acyl-carrier-protein] S-malonyltransferase activity"/>
    <property type="evidence" value="ECO:0007669"/>
    <property type="project" value="UniProtKB-EC"/>
</dbReference>
<dbReference type="RefSeq" id="WP_039104735.1">
    <property type="nucleotide sequence ID" value="NZ_CAKMAP010000002.1"/>
</dbReference>
<comment type="similarity">
    <text evidence="4">Belongs to the fabD family.</text>
</comment>
<dbReference type="AlphaFoldDB" id="A0A0C1PYC6"/>
<dbReference type="GO" id="GO:0006633">
    <property type="term" value="P:fatty acid biosynthetic process"/>
    <property type="evidence" value="ECO:0007669"/>
    <property type="project" value="TreeGrafter"/>
</dbReference>
<dbReference type="InterPro" id="IPR016036">
    <property type="entry name" value="Malonyl_transacylase_ACP-bd"/>
</dbReference>
<reference evidence="5" key="1">
    <citation type="submission" date="2020-12" db="EMBL/GenBank/DDBJ databases">
        <authorList>
            <person name="Mcmullen J.G."/>
        </authorList>
    </citation>
    <scope>NUCLEOTIDE SEQUENCE</scope>
    <source>
        <strain evidence="5">Dm-2019-70</strain>
    </source>
</reference>
<dbReference type="InterPro" id="IPR016035">
    <property type="entry name" value="Acyl_Trfase/lysoPLipase"/>
</dbReference>
<dbReference type="PANTHER" id="PTHR42681">
    <property type="entry name" value="MALONYL-COA-ACYL CARRIER PROTEIN TRANSACYLASE, MITOCHONDRIAL"/>
    <property type="match status" value="1"/>
</dbReference>
<dbReference type="SUPFAM" id="SSF55048">
    <property type="entry name" value="Probable ACP-binding domain of malonyl-CoA ACP transacylase"/>
    <property type="match status" value="1"/>
</dbReference>
<protein>
    <recommendedName>
        <fullName evidence="4">Malonyl CoA-acyl carrier protein transacylase</fullName>
        <ecNumber evidence="4">2.3.1.39</ecNumber>
    </recommendedName>
</protein>
<dbReference type="OrthoDB" id="9805460at2"/>
<evidence type="ECO:0000313" key="6">
    <source>
        <dbReference type="Proteomes" id="UP000676478"/>
    </source>
</evidence>
<evidence type="ECO:0000256" key="1">
    <source>
        <dbReference type="ARBA" id="ARBA00022679"/>
    </source>
</evidence>
<evidence type="ECO:0000256" key="4">
    <source>
        <dbReference type="PIRNR" id="PIRNR000446"/>
    </source>
</evidence>
<comment type="caution">
    <text evidence="5">The sequence shown here is derived from an EMBL/GenBank/DDBJ whole genome shotgun (WGS) entry which is preliminary data.</text>
</comment>